<organism evidence="1 2">
    <name type="scientific">Deinococcus cellulosilyticus (strain DSM 18568 / NBRC 106333 / KACC 11606 / 5516J-15)</name>
    <dbReference type="NCBI Taxonomy" id="1223518"/>
    <lineage>
        <taxon>Bacteria</taxon>
        <taxon>Thermotogati</taxon>
        <taxon>Deinococcota</taxon>
        <taxon>Deinococci</taxon>
        <taxon>Deinococcales</taxon>
        <taxon>Deinococcaceae</taxon>
        <taxon>Deinococcus</taxon>
    </lineage>
</organism>
<dbReference type="RefSeq" id="WP_146884916.1">
    <property type="nucleotide sequence ID" value="NZ_BJXB01000011.1"/>
</dbReference>
<accession>A0A511N2C2</accession>
<dbReference type="Proteomes" id="UP000321306">
    <property type="component" value="Unassembled WGS sequence"/>
</dbReference>
<protein>
    <submittedName>
        <fullName evidence="1">Uncharacterized protein</fullName>
    </submittedName>
</protein>
<reference evidence="1 2" key="1">
    <citation type="submission" date="2019-07" db="EMBL/GenBank/DDBJ databases">
        <title>Whole genome shotgun sequence of Deinococcus cellulosilyticus NBRC 106333.</title>
        <authorList>
            <person name="Hosoyama A."/>
            <person name="Uohara A."/>
            <person name="Ohji S."/>
            <person name="Ichikawa N."/>
        </authorList>
    </citation>
    <scope>NUCLEOTIDE SEQUENCE [LARGE SCALE GENOMIC DNA]</scope>
    <source>
        <strain evidence="1 2">NBRC 106333</strain>
    </source>
</reference>
<comment type="caution">
    <text evidence="1">The sequence shown here is derived from an EMBL/GenBank/DDBJ whole genome shotgun (WGS) entry which is preliminary data.</text>
</comment>
<name>A0A511N2C2_DEIC1</name>
<dbReference type="EMBL" id="BJXB01000011">
    <property type="protein sequence ID" value="GEM47004.1"/>
    <property type="molecule type" value="Genomic_DNA"/>
</dbReference>
<dbReference type="AlphaFoldDB" id="A0A511N2C2"/>
<dbReference type="OrthoDB" id="67790at2"/>
<evidence type="ECO:0000313" key="1">
    <source>
        <dbReference type="EMBL" id="GEM47004.1"/>
    </source>
</evidence>
<evidence type="ECO:0000313" key="2">
    <source>
        <dbReference type="Proteomes" id="UP000321306"/>
    </source>
</evidence>
<sequence length="259" mass="29436">MSPLDHALQHFHTRNRKALEQTARDLLNAGIKRVYFGLNFYNDEGDPADYSVVERLDGSTETLEEWHPLLDLQLFSSVPYCNAYVFQVQTATVEPDPDGGLIDVGEADSRAYHTQEQREMLEDLAEELDEGIDSETAMWLYNSQYREDFSGLSEALRDRGFVRMYFGVDSTLEGYPMSDYLILEDAQGTGHPQQDPPEFFDPGLLEDLPQYGAFVFDVQTSSVSIDEAGGMVESESGWTRAYHTQEERMRLEQLATSEN</sequence>
<proteinExistence type="predicted"/>
<gene>
    <name evidence="1" type="ORF">DC3_26390</name>
</gene>
<keyword evidence="2" id="KW-1185">Reference proteome</keyword>